<gene>
    <name evidence="1" type="ORF">C5167_042310</name>
</gene>
<dbReference type="Proteomes" id="UP000316621">
    <property type="component" value="Chromosome 10"/>
</dbReference>
<organism evidence="1 2">
    <name type="scientific">Papaver somniferum</name>
    <name type="common">Opium poppy</name>
    <dbReference type="NCBI Taxonomy" id="3469"/>
    <lineage>
        <taxon>Eukaryota</taxon>
        <taxon>Viridiplantae</taxon>
        <taxon>Streptophyta</taxon>
        <taxon>Embryophyta</taxon>
        <taxon>Tracheophyta</taxon>
        <taxon>Spermatophyta</taxon>
        <taxon>Magnoliopsida</taxon>
        <taxon>Ranunculales</taxon>
        <taxon>Papaveraceae</taxon>
        <taxon>Papaveroideae</taxon>
        <taxon>Papaver</taxon>
    </lineage>
</organism>
<name>A0A4Y7L2F4_PAPSO</name>
<keyword evidence="2" id="KW-1185">Reference proteome</keyword>
<protein>
    <submittedName>
        <fullName evidence="1">Uncharacterized protein</fullName>
    </submittedName>
</protein>
<evidence type="ECO:0000313" key="1">
    <source>
        <dbReference type="EMBL" id="RZC79734.1"/>
    </source>
</evidence>
<evidence type="ECO:0000313" key="2">
    <source>
        <dbReference type="Proteomes" id="UP000316621"/>
    </source>
</evidence>
<dbReference type="EMBL" id="CM010724">
    <property type="protein sequence ID" value="RZC79734.1"/>
    <property type="molecule type" value="Genomic_DNA"/>
</dbReference>
<sequence>MCTGLGTQGILRNRLIQLWFSWFGDAICNNPDRLDGIVIKLYFLISYKQQQVATLRRGNGKKRAEKARVGQFPLLFFVKPIFTSEEDMYETGEFQSNSFLIGKVDLSIQLEMLNQKGVMKHGLLLSLDIRRILSMEIFILKLKMFVLRSEAVDEVFFLET</sequence>
<dbReference type="AlphaFoldDB" id="A0A4Y7L2F4"/>
<dbReference type="Gramene" id="RZC79734">
    <property type="protein sequence ID" value="RZC79734"/>
    <property type="gene ID" value="C5167_042310"/>
</dbReference>
<proteinExistence type="predicted"/>
<reference evidence="1 2" key="1">
    <citation type="journal article" date="2018" name="Science">
        <title>The opium poppy genome and morphinan production.</title>
        <authorList>
            <person name="Guo L."/>
            <person name="Winzer T."/>
            <person name="Yang X."/>
            <person name="Li Y."/>
            <person name="Ning Z."/>
            <person name="He Z."/>
            <person name="Teodor R."/>
            <person name="Lu Y."/>
            <person name="Bowser T.A."/>
            <person name="Graham I.A."/>
            <person name="Ye K."/>
        </authorList>
    </citation>
    <scope>NUCLEOTIDE SEQUENCE [LARGE SCALE GENOMIC DNA]</scope>
    <source>
        <strain evidence="2">cv. HN1</strain>
        <tissue evidence="1">Leaves</tissue>
    </source>
</reference>
<accession>A0A4Y7L2F4</accession>